<protein>
    <submittedName>
        <fullName evidence="7">B3 domain-containing transcription factor LEC2 isoform X1</fullName>
    </submittedName>
</protein>
<dbReference type="RefSeq" id="XP_018852434.1">
    <property type="nucleotide sequence ID" value="XM_018996889.2"/>
</dbReference>
<dbReference type="FunCoup" id="A0A2I4H8F8">
    <property type="interactions" value="117"/>
</dbReference>
<keyword evidence="3" id="KW-0238">DNA-binding</keyword>
<organism evidence="6 7">
    <name type="scientific">Juglans regia</name>
    <name type="common">English walnut</name>
    <dbReference type="NCBI Taxonomy" id="51240"/>
    <lineage>
        <taxon>Eukaryota</taxon>
        <taxon>Viridiplantae</taxon>
        <taxon>Streptophyta</taxon>
        <taxon>Embryophyta</taxon>
        <taxon>Tracheophyta</taxon>
        <taxon>Spermatophyta</taxon>
        <taxon>Magnoliopsida</taxon>
        <taxon>eudicotyledons</taxon>
        <taxon>Gunneridae</taxon>
        <taxon>Pentapetalae</taxon>
        <taxon>rosids</taxon>
        <taxon>fabids</taxon>
        <taxon>Fagales</taxon>
        <taxon>Juglandaceae</taxon>
        <taxon>Juglans</taxon>
    </lineage>
</organism>
<reference evidence="7" key="1">
    <citation type="submission" date="2025-08" db="UniProtKB">
        <authorList>
            <consortium name="RefSeq"/>
        </authorList>
    </citation>
    <scope>IDENTIFICATION</scope>
    <source>
        <tissue evidence="7">Leaves</tissue>
    </source>
</reference>
<name>A0A2I4H8F8_JUGRE</name>
<dbReference type="SUPFAM" id="SSF101936">
    <property type="entry name" value="DNA-binding pseudobarrel domain"/>
    <property type="match status" value="1"/>
</dbReference>
<dbReference type="GO" id="GO:0005634">
    <property type="term" value="C:nucleus"/>
    <property type="evidence" value="ECO:0007669"/>
    <property type="project" value="UniProtKB-SubCell"/>
</dbReference>
<dbReference type="InterPro" id="IPR015300">
    <property type="entry name" value="DNA-bd_pseudobarrel_sf"/>
</dbReference>
<evidence type="ECO:0000256" key="5">
    <source>
        <dbReference type="ARBA" id="ARBA00023242"/>
    </source>
</evidence>
<keyword evidence="2" id="KW-0805">Transcription regulation</keyword>
<dbReference type="PROSITE" id="PS50863">
    <property type="entry name" value="B3"/>
    <property type="match status" value="1"/>
</dbReference>
<evidence type="ECO:0000256" key="4">
    <source>
        <dbReference type="ARBA" id="ARBA00023163"/>
    </source>
</evidence>
<evidence type="ECO:0000256" key="2">
    <source>
        <dbReference type="ARBA" id="ARBA00023015"/>
    </source>
</evidence>
<gene>
    <name evidence="7" type="primary">LOC109014422</name>
</gene>
<accession>A0A2I4H8F8</accession>
<dbReference type="InterPro" id="IPR044800">
    <property type="entry name" value="LEC2-like"/>
</dbReference>
<dbReference type="CDD" id="cd10017">
    <property type="entry name" value="B3_DNA"/>
    <property type="match status" value="1"/>
</dbReference>
<dbReference type="PANTHER" id="PTHR31140:SF74">
    <property type="entry name" value="B3 DOMAIN-CONTAINING TRANSCRIPTION FACTOR LEC2"/>
    <property type="match status" value="1"/>
</dbReference>
<dbReference type="GeneID" id="109014422"/>
<dbReference type="PANTHER" id="PTHR31140">
    <property type="entry name" value="B3 DOMAIN-CONTAINING TRANSCRIPTION FACTOR ABI3"/>
    <property type="match status" value="1"/>
</dbReference>
<dbReference type="GO" id="GO:0003700">
    <property type="term" value="F:DNA-binding transcription factor activity"/>
    <property type="evidence" value="ECO:0007669"/>
    <property type="project" value="InterPro"/>
</dbReference>
<evidence type="ECO:0000256" key="3">
    <source>
        <dbReference type="ARBA" id="ARBA00023125"/>
    </source>
</evidence>
<keyword evidence="4" id="KW-0804">Transcription</keyword>
<dbReference type="Pfam" id="PF02362">
    <property type="entry name" value="B3"/>
    <property type="match status" value="1"/>
</dbReference>
<evidence type="ECO:0000256" key="1">
    <source>
        <dbReference type="ARBA" id="ARBA00004123"/>
    </source>
</evidence>
<dbReference type="AlphaFoldDB" id="A0A2I4H8F8"/>
<proteinExistence type="predicted"/>
<dbReference type="Gramene" id="Jr03_07460_p1">
    <property type="protein sequence ID" value="cds.Jr03_07460_p1"/>
    <property type="gene ID" value="Jr03_07460"/>
</dbReference>
<dbReference type="InterPro" id="IPR003340">
    <property type="entry name" value="B3_DNA-bd"/>
</dbReference>
<dbReference type="KEGG" id="jre:109014422"/>
<sequence>MDNFFTPIPTTKTTTRAPSTSSPFETSLVYYFPPHEGHLQFPHAFPLDQVGQHLAYPAYSFVIGAGPQPHLLSKEQERRLVDAWTTKVARSKRKMARQRSLSSSKNPASWATSTQVYTRGLPVYGAVDAETQNSNIKRDPYTFFTPDKKRLRVLLKKELKNSDVGSLGRIVLPKREAEENLPTLSDKDGIQIVIRDVYSNQEWSVKYKYWSNNKSRMYVLENTVDFVRQNELVIGDSITLYEDECKNLTGRTEHVRNKHSFFGYVTIKRGERPVVDHQDLEDDDQQQQQRPAYRKDMMMMSNRNHMMMSYNQYYTPFTYGNRDEEEAYLALLIEQLRHKEELEANSLATLSIGSGHAASSSHRQPLI</sequence>
<dbReference type="Gene3D" id="2.40.330.10">
    <property type="entry name" value="DNA-binding pseudobarrel domain"/>
    <property type="match status" value="1"/>
</dbReference>
<dbReference type="SMART" id="SM01019">
    <property type="entry name" value="B3"/>
    <property type="match status" value="1"/>
</dbReference>
<dbReference type="OrthoDB" id="757982at2759"/>
<dbReference type="GO" id="GO:0003677">
    <property type="term" value="F:DNA binding"/>
    <property type="evidence" value="ECO:0007669"/>
    <property type="project" value="UniProtKB-KW"/>
</dbReference>
<comment type="subcellular location">
    <subcellularLocation>
        <location evidence="1">Nucleus</location>
    </subcellularLocation>
</comment>
<evidence type="ECO:0000313" key="7">
    <source>
        <dbReference type="RefSeq" id="XP_018852434.1"/>
    </source>
</evidence>
<keyword evidence="6" id="KW-1185">Reference proteome</keyword>
<evidence type="ECO:0000313" key="6">
    <source>
        <dbReference type="Proteomes" id="UP000235220"/>
    </source>
</evidence>
<dbReference type="Proteomes" id="UP000235220">
    <property type="component" value="Chromosome 3"/>
</dbReference>
<keyword evidence="5" id="KW-0539">Nucleus</keyword>